<proteinExistence type="inferred from homology"/>
<dbReference type="InterPro" id="IPR001087">
    <property type="entry name" value="GDSL"/>
</dbReference>
<comment type="caution">
    <text evidence="2">The sequence shown here is derived from an EMBL/GenBank/DDBJ whole genome shotgun (WGS) entry which is preliminary data.</text>
</comment>
<dbReference type="InterPro" id="IPR036514">
    <property type="entry name" value="SGNH_hydro_sf"/>
</dbReference>
<dbReference type="Proteomes" id="UP001497392">
    <property type="component" value="Unassembled WGS sequence"/>
</dbReference>
<evidence type="ECO:0000313" key="2">
    <source>
        <dbReference type="EMBL" id="CAL5229525.1"/>
    </source>
</evidence>
<dbReference type="SUPFAM" id="SSF52266">
    <property type="entry name" value="SGNH hydrolase"/>
    <property type="match status" value="1"/>
</dbReference>
<comment type="similarity">
    <text evidence="1">Belongs to the 'GDSL' lipolytic enzyme family.</text>
</comment>
<name>A0ABP1GE11_9CHLO</name>
<keyword evidence="3" id="KW-1185">Reference proteome</keyword>
<sequence length="365" mass="39415">MAIGSSTTNKSTSFHGVGDFYPSSLLSNKRGANNVTLPTLNEAVKSFLSNNQVYPDDVIVIESGINDILGFFEANIITTLTYAEDASSGNTTIPMFVVQDVAGAIRDALEDLYKAGARRFAVWDLCAGELVPLAHTLNNLMNTVNAILQGIRALDARQNALRDFTKTFVDTANLALEDVVKSFSTAHQDAGVVSIPFATIQRGFVSNYGQLGFVNAESGCASDLAISQYSTGNLFSLANPTFTAEGAKATLTLSPFLTQKLNKLGSDLYGANGQQNTPRTTADFIERLKSIFASYLDDSNTLGHLTGYILTSQPLTKGGLSPYDIVPTCFLQSADHLFHDEVHPTTKQHQLLAQAFLTYAKKLFQ</sequence>
<gene>
    <name evidence="2" type="primary">g12865</name>
    <name evidence="2" type="ORF">VP750_LOCUS11431</name>
</gene>
<protein>
    <submittedName>
        <fullName evidence="2">G12865 protein</fullName>
    </submittedName>
</protein>
<reference evidence="2 3" key="1">
    <citation type="submission" date="2024-06" db="EMBL/GenBank/DDBJ databases">
        <authorList>
            <person name="Kraege A."/>
            <person name="Thomma B."/>
        </authorList>
    </citation>
    <scope>NUCLEOTIDE SEQUENCE [LARGE SCALE GENOMIC DNA]</scope>
</reference>
<dbReference type="Gene3D" id="3.40.50.1110">
    <property type="entry name" value="SGNH hydrolase"/>
    <property type="match status" value="1"/>
</dbReference>
<evidence type="ECO:0000256" key="1">
    <source>
        <dbReference type="ARBA" id="ARBA00008668"/>
    </source>
</evidence>
<evidence type="ECO:0000313" key="3">
    <source>
        <dbReference type="Proteomes" id="UP001497392"/>
    </source>
</evidence>
<organism evidence="2 3">
    <name type="scientific">Coccomyxa viridis</name>
    <dbReference type="NCBI Taxonomy" id="1274662"/>
    <lineage>
        <taxon>Eukaryota</taxon>
        <taxon>Viridiplantae</taxon>
        <taxon>Chlorophyta</taxon>
        <taxon>core chlorophytes</taxon>
        <taxon>Trebouxiophyceae</taxon>
        <taxon>Trebouxiophyceae incertae sedis</taxon>
        <taxon>Coccomyxaceae</taxon>
        <taxon>Coccomyxa</taxon>
    </lineage>
</organism>
<dbReference type="Pfam" id="PF00657">
    <property type="entry name" value="Lipase_GDSL"/>
    <property type="match status" value="1"/>
</dbReference>
<accession>A0ABP1GE11</accession>
<dbReference type="EMBL" id="CAXHTA020000020">
    <property type="protein sequence ID" value="CAL5229525.1"/>
    <property type="molecule type" value="Genomic_DNA"/>
</dbReference>